<organism evidence="1 2">
    <name type="scientific">Rhabdobacter roseus</name>
    <dbReference type="NCBI Taxonomy" id="1655419"/>
    <lineage>
        <taxon>Bacteria</taxon>
        <taxon>Pseudomonadati</taxon>
        <taxon>Bacteroidota</taxon>
        <taxon>Cytophagia</taxon>
        <taxon>Cytophagales</taxon>
        <taxon>Cytophagaceae</taxon>
        <taxon>Rhabdobacter</taxon>
    </lineage>
</organism>
<reference evidence="1 2" key="1">
    <citation type="submission" date="2020-08" db="EMBL/GenBank/DDBJ databases">
        <title>Genomic Encyclopedia of Type Strains, Phase IV (KMG-IV): sequencing the most valuable type-strain genomes for metagenomic binning, comparative biology and taxonomic classification.</title>
        <authorList>
            <person name="Goeker M."/>
        </authorList>
    </citation>
    <scope>NUCLEOTIDE SEQUENCE [LARGE SCALE GENOMIC DNA]</scope>
    <source>
        <strain evidence="1 2">DSM 105074</strain>
    </source>
</reference>
<name>A0A840TZ82_9BACT</name>
<gene>
    <name evidence="1" type="ORF">HNQ92_003655</name>
</gene>
<evidence type="ECO:0000313" key="1">
    <source>
        <dbReference type="EMBL" id="MBB5285498.1"/>
    </source>
</evidence>
<proteinExistence type="predicted"/>
<dbReference type="PANTHER" id="PTHR40616">
    <property type="entry name" value="LINALOOL DEHYDRATASE_ISOMERASE DOMAIN-CONTAINING PROTEIN"/>
    <property type="match status" value="1"/>
</dbReference>
<dbReference type="Proteomes" id="UP000557307">
    <property type="component" value="Unassembled WGS sequence"/>
</dbReference>
<dbReference type="RefSeq" id="WP_221307477.1">
    <property type="nucleotide sequence ID" value="NZ_JACHGF010000005.1"/>
</dbReference>
<keyword evidence="2" id="KW-1185">Reference proteome</keyword>
<protein>
    <submittedName>
        <fullName evidence="1">Uncharacterized protein</fullName>
    </submittedName>
</protein>
<sequence>MLNKIVALALLVLGTSGTLRSNPYKDDYIQYEAIQLTAAEKQLLRESLDKLHDRYDPKEKMLTKTLTGWNYHTDAESGVFHEVRASFGYAVALLDLGEKQYEQRAFDIIRKTISLQDTISTNKTAGIWPYYLEEPLATKKSPADWNWADFNGVSLLDIYMGHQEKLPEDLKAIIRTSLIYAARSIQKRDVQPGYTNIAIMGTYVTYMTSHLFDLPAMKVYAKNRLDHFYEYTLKRGFTEYNSPTYTVVALDELDRMKRHIVEKDSKQKIESLYTTAWEVIAKHYHKPSGQWAGPHSRAYSSLLMPTVNGIFKQASNGRIDLPGATPRNDVKIKHQIPEHLMPYFLAPKYPRTQQDVLSIDDPKIIGTTYLTDQYALSSANRSSLWNQRRPFLAYWGTPAQPHYLQVRLLHDLYDFSAASFYSEQKENNILAAITFLTNGGDKHISIDKLQNGKFKAKDLRLRFEFGNIAADQLKVPSSENAALTLTLNGLQFDLQLYHAVFGPLKGHWEKGGDEKAAWIDYVLYAGQETELDLTTLEEAALGFTFSLKGAGEKAKSEAPAVSKQGEDLEARWKGLHVRVPTKPMIQPKNL</sequence>
<evidence type="ECO:0000313" key="2">
    <source>
        <dbReference type="Proteomes" id="UP000557307"/>
    </source>
</evidence>
<dbReference type="PANTHER" id="PTHR40616:SF1">
    <property type="entry name" value="LINALOOL DEHYDRATASE_ISOMERASE DOMAIN-CONTAINING PROTEIN"/>
    <property type="match status" value="1"/>
</dbReference>
<dbReference type="EMBL" id="JACHGF010000005">
    <property type="protein sequence ID" value="MBB5285498.1"/>
    <property type="molecule type" value="Genomic_DNA"/>
</dbReference>
<accession>A0A840TZ82</accession>
<comment type="caution">
    <text evidence="1">The sequence shown here is derived from an EMBL/GenBank/DDBJ whole genome shotgun (WGS) entry which is preliminary data.</text>
</comment>
<dbReference type="AlphaFoldDB" id="A0A840TZ82"/>